<dbReference type="InterPro" id="IPR025681">
    <property type="entry name" value="COOH-NH2_lig"/>
</dbReference>
<dbReference type="Pfam" id="PF14398">
    <property type="entry name" value="ATPgrasp_YheCD"/>
    <property type="match status" value="1"/>
</dbReference>
<dbReference type="InterPro" id="IPR011761">
    <property type="entry name" value="ATP-grasp"/>
</dbReference>
<proteinExistence type="predicted"/>
<dbReference type="InterPro" id="IPR026838">
    <property type="entry name" value="YheC/D"/>
</dbReference>
<sequence>MDPMREELGILSDKEMTLQTLNLNNVPSVELVDPKTCSYPVIGRKYGHHSGRDIVIVNTKDQAIYEGYDYFTKMYAIDKEYFLEVEGLNVKSVQVVTSEHVVFNEIPIRTKAFGWKLERINSMDVPEMLVSIAIRALYVTGAKSGFVKMGVLENGECIVTDINSSESEWIENPLKPSVLFSMGADVEFMLSCDGELLPASTFFSVEGPIGCDERQIEQDSGEYALVEVRPEKANSSTELFENIQKLIEKASAQVPYENIHFRAGSMPFSGYQCGGHIHFGIPLSLSLLRALDHYLAIPVALIEESKTAKLRRKTNHGGLGRYREKPYGFEYLTLSSWIIDPRITLSTLALAQLVATHHHELKSEFLFHPLTQRAYYQGNKIFLKRMWKDIKANLMKTSSYPHYQNELSFLFEMIEKEIPCDESKDIRRNWNVKISKEIYDRGHIIQIPKKLRLKYGLKEGQSTIVSAGKAISTATVHSYPFSFRHPNMVQLSKSLRDKLSLPKDWCPKLSASEGIITLGPIIGILANRPFERQTTYFHHLCRLATEKRMLVYVFEPEDIDWEKKLVKGTTINGEGLFPFPAVIYDRYFIDGRKNILIDEVRAKLQAIYKIPFVNSSNLFQLTGDKWATYELLMKEYEEFLPESRLVQNSADIAEMLDSYGEVYLKPLGGALSKGVMRIVRRPTGIFWFDLNKKELHQFSNMEELFTLLSPLMKNNPYLVQEGIRRKQHKDKNLEIRVYMQKNEKQIWLRTGMVARLTGEDVLTEDSETNMRLSKILNSLYPDPTDRRLIINQLAKISKNIVATVEEKVGPFGELAVDLCIDQYGSIKLLEINAKPDSLFSQIRAYKLRTLAGIRLLNYASSLAGYEEEKEDVT</sequence>
<dbReference type="RefSeq" id="WP_034654260.1">
    <property type="nucleotide sequence ID" value="NZ_BCVB01000007.1"/>
</dbReference>
<dbReference type="Proteomes" id="UP000031829">
    <property type="component" value="Chromosome"/>
</dbReference>
<evidence type="ECO:0000313" key="1">
    <source>
        <dbReference type="EMBL" id="AJI22698.1"/>
    </source>
</evidence>
<dbReference type="GO" id="GO:0046872">
    <property type="term" value="F:metal ion binding"/>
    <property type="evidence" value="ECO:0007669"/>
    <property type="project" value="InterPro"/>
</dbReference>
<keyword evidence="1" id="KW-0436">Ligase</keyword>
<dbReference type="EMBL" id="CP009920">
    <property type="protein sequence ID" value="AJI22698.1"/>
    <property type="molecule type" value="Genomic_DNA"/>
</dbReference>
<organism evidence="1 2">
    <name type="scientific">Priestia megaterium (strain ATCC 14581 / DSM 32 / CCUG 1817 / JCM 2506 / NBRC 15308 / NCIMB 9376 / NCTC 10342 / NRRL B-14308 / VKM B-512 / Ford 19)</name>
    <name type="common">Bacillus megaterium</name>
    <dbReference type="NCBI Taxonomy" id="1348623"/>
    <lineage>
        <taxon>Bacteria</taxon>
        <taxon>Bacillati</taxon>
        <taxon>Bacillota</taxon>
        <taxon>Bacilli</taxon>
        <taxon>Bacillales</taxon>
        <taxon>Bacillaceae</taxon>
        <taxon>Priestia</taxon>
    </lineage>
</organism>
<dbReference type="PROSITE" id="PS50975">
    <property type="entry name" value="ATP_GRASP"/>
    <property type="match status" value="1"/>
</dbReference>
<reference evidence="1 2" key="1">
    <citation type="journal article" date="2015" name="Genome Announc.">
        <title>Complete genome sequences for 35 biothreat assay-relevant bacillus species.</title>
        <authorList>
            <person name="Johnson S.L."/>
            <person name="Daligault H.E."/>
            <person name="Davenport K.W."/>
            <person name="Jaissle J."/>
            <person name="Frey K.G."/>
            <person name="Ladner J.T."/>
            <person name="Broomall S.M."/>
            <person name="Bishop-Lilly K.A."/>
            <person name="Bruce D.C."/>
            <person name="Gibbons H.S."/>
            <person name="Coyne S.R."/>
            <person name="Lo C.C."/>
            <person name="Meincke L."/>
            <person name="Munk A.C."/>
            <person name="Koroleva G.I."/>
            <person name="Rosenzweig C.N."/>
            <person name="Palacios G.F."/>
            <person name="Redden C.L."/>
            <person name="Minogue T.D."/>
            <person name="Chain P.S."/>
        </authorList>
    </citation>
    <scope>NUCLEOTIDE SEQUENCE [LARGE SCALE GENOMIC DNA]</scope>
    <source>
        <strain evidence="2">ATCC 14581 / DSM 32 / JCM 2506 / NBRC 15308 / NCIMB 9376 / NCTC 10342 / NRRL B-14308 / VKM B-512</strain>
    </source>
</reference>
<dbReference type="GO" id="GO:0005524">
    <property type="term" value="F:ATP binding"/>
    <property type="evidence" value="ECO:0007669"/>
    <property type="project" value="UniProtKB-UniRule"/>
</dbReference>
<evidence type="ECO:0000313" key="2">
    <source>
        <dbReference type="Proteomes" id="UP000031829"/>
    </source>
</evidence>
<dbReference type="GeneID" id="93641140"/>
<dbReference type="AlphaFoldDB" id="A0A0B6APX2"/>
<dbReference type="KEGG" id="bmeg:BG04_3076"/>
<protein>
    <submittedName>
        <fullName evidence="1">Phage phiEco32-like COOH.NH2 ligase-type 2 family protein</fullName>
    </submittedName>
</protein>
<name>A0A0B6APX2_PRIM2</name>
<dbReference type="GO" id="GO:0016874">
    <property type="term" value="F:ligase activity"/>
    <property type="evidence" value="ECO:0007669"/>
    <property type="project" value="UniProtKB-KW"/>
</dbReference>
<dbReference type="Pfam" id="PF14395">
    <property type="entry name" value="COOH-NH2_lig"/>
    <property type="match status" value="1"/>
</dbReference>
<accession>A0A0B6APX2</accession>
<gene>
    <name evidence="1" type="ORF">BG04_3076</name>
</gene>
<dbReference type="SUPFAM" id="SSF56059">
    <property type="entry name" value="Glutathione synthetase ATP-binding domain-like"/>
    <property type="match status" value="1"/>
</dbReference>
<dbReference type="HOGENOM" id="CLU_328915_0_0_9"/>